<proteinExistence type="predicted"/>
<feature type="region of interest" description="Disordered" evidence="1">
    <location>
        <begin position="158"/>
        <end position="186"/>
    </location>
</feature>
<gene>
    <name evidence="2" type="ORF">PCOR1329_LOCUS52425</name>
</gene>
<protein>
    <submittedName>
        <fullName evidence="2">Uncharacterized protein</fullName>
    </submittedName>
</protein>
<feature type="compositionally biased region" description="Low complexity" evidence="1">
    <location>
        <begin position="342"/>
        <end position="353"/>
    </location>
</feature>
<comment type="caution">
    <text evidence="2">The sequence shown here is derived from an EMBL/GenBank/DDBJ whole genome shotgun (WGS) entry which is preliminary data.</text>
</comment>
<feature type="compositionally biased region" description="Basic and acidic residues" evidence="1">
    <location>
        <begin position="158"/>
        <end position="172"/>
    </location>
</feature>
<organism evidence="2 3">
    <name type="scientific">Prorocentrum cordatum</name>
    <dbReference type="NCBI Taxonomy" id="2364126"/>
    <lineage>
        <taxon>Eukaryota</taxon>
        <taxon>Sar</taxon>
        <taxon>Alveolata</taxon>
        <taxon>Dinophyceae</taxon>
        <taxon>Prorocentrales</taxon>
        <taxon>Prorocentraceae</taxon>
        <taxon>Prorocentrum</taxon>
    </lineage>
</organism>
<dbReference type="Proteomes" id="UP001189429">
    <property type="component" value="Unassembled WGS sequence"/>
</dbReference>
<feature type="region of interest" description="Disordered" evidence="1">
    <location>
        <begin position="295"/>
        <end position="377"/>
    </location>
</feature>
<sequence length="1070" mass="117133">MALDSEAVFRGRVDKFGLVDLWPKFEEHGWTTMGSFAFACPVQAGGNPDPEAFQREVLTPLGAAGARSTTAIRRLFWDSWTHSCASMRREIDRREDDPLMSLPAKEIAVRVEAVRKKALPGLNIRDQFEPARATVTTFAQMYEDNQVKYVPWADIPSRADEDAKPAGKKPTEWQEDAQGYVRHAPSRSAASADYGTEFRLYQVLVRRGVAAEAGMVMHLEVIQRRVTGSSPDPAFNPPTLDQVKRADVELRRLLAERAELTGIRPGIDGKWPLDELVPILLDHPRVAMILTPLPKTAAPRGGAAASAPGGDRQGDQGSARTRAEKRKESRQRQAENKRQKPAEVAPAAAAPKGAGKGTRTPMPRGLIGKNRQTPDGQPYCFDANLPHGCPHAQAAPLLASAVHEADPEQRNRQRRSPLVPEFSGFADVRLPPEAAFALQVGDVLREPVRHCDGEAPAGAKVLLLGQETGGGHGAEARWVPAKFGLPWHPDEFARVAAGAVAPFDQLPDLRSHVLETVFFVLTRGPSEVVSFRRLAFKHWARRARALEQDEARLHESMEPGVRHVLRGKRLLLLDKMAQAAGYPDCGLAAEAAAGLAVIGVLPRTGAFPPLPAPAKESVAAVLARAAEAQRAAVESAGPSSDPALDAEVERVTLEQEAAGLLSAPFLSVAEVSAALGPDWLPARRFGLWQGGKAREIDDATEFGENLMVERTEKLDVLGLDGRRLGPMLGGSCGRTLDLSKAYKQLAKRPEHRRYSVVTSWSTSRRRVEFRLAYSLLFGETGAVFQANRFFRLLEWPVFSALGAHFDMSPLVEHGCFRVGNKPGRIESISKDLAMIEARGRVRRGELDSLIGKCRYARSNTFGRCGAAALQALGEFRQTCAAGGRIAPRVKWALWWWRRFLSYTRPREVRCHRRLPTLRLFTDGACTPRPGRLPLVSIGAVLYRTGAAPVVWGAEVPGEVVARWQDRGVRTVEQVIGQAELAPAVVARLLWPDVLRQAVLLHWVDNEAARFGLIRGYSPVEASAELISWSQELDMARGTASWVERAPSLGNPADKASRLVFDGCQGAVVLE</sequence>
<accession>A0ABN9UWS0</accession>
<name>A0ABN9UWS0_9DINO</name>
<dbReference type="EMBL" id="CAUYUJ010016381">
    <property type="protein sequence ID" value="CAK0864596.1"/>
    <property type="molecule type" value="Genomic_DNA"/>
</dbReference>
<keyword evidence="3" id="KW-1185">Reference proteome</keyword>
<feature type="compositionally biased region" description="Basic and acidic residues" evidence="1">
    <location>
        <begin position="321"/>
        <end position="341"/>
    </location>
</feature>
<feature type="non-terminal residue" evidence="2">
    <location>
        <position position="1070"/>
    </location>
</feature>
<feature type="compositionally biased region" description="Low complexity" evidence="1">
    <location>
        <begin position="297"/>
        <end position="310"/>
    </location>
</feature>
<evidence type="ECO:0000313" key="2">
    <source>
        <dbReference type="EMBL" id="CAK0864596.1"/>
    </source>
</evidence>
<reference evidence="2" key="1">
    <citation type="submission" date="2023-10" db="EMBL/GenBank/DDBJ databases">
        <authorList>
            <person name="Chen Y."/>
            <person name="Shah S."/>
            <person name="Dougan E. K."/>
            <person name="Thang M."/>
            <person name="Chan C."/>
        </authorList>
    </citation>
    <scope>NUCLEOTIDE SEQUENCE [LARGE SCALE GENOMIC DNA]</scope>
</reference>
<evidence type="ECO:0000256" key="1">
    <source>
        <dbReference type="SAM" id="MobiDB-lite"/>
    </source>
</evidence>
<evidence type="ECO:0000313" key="3">
    <source>
        <dbReference type="Proteomes" id="UP001189429"/>
    </source>
</evidence>